<keyword evidence="1" id="KW-1133">Transmembrane helix</keyword>
<organism evidence="2 3">
    <name type="scientific">Segniliparus rotundus (strain ATCC BAA-972 / CDC 1076 / CIP 108378 / DSM 44985 / JCM 13578)</name>
    <dbReference type="NCBI Taxonomy" id="640132"/>
    <lineage>
        <taxon>Bacteria</taxon>
        <taxon>Bacillati</taxon>
        <taxon>Actinomycetota</taxon>
        <taxon>Actinomycetes</taxon>
        <taxon>Mycobacteriales</taxon>
        <taxon>Segniliparaceae</taxon>
        <taxon>Segniliparus</taxon>
    </lineage>
</organism>
<keyword evidence="3" id="KW-1185">Reference proteome</keyword>
<keyword evidence="1" id="KW-0812">Transmembrane</keyword>
<dbReference type="HOGENOM" id="CLU_152435_1_0_11"/>
<dbReference type="Proteomes" id="UP000002247">
    <property type="component" value="Chromosome"/>
</dbReference>
<dbReference type="eggNOG" id="ENOG5033CNM">
    <property type="taxonomic scope" value="Bacteria"/>
</dbReference>
<dbReference type="STRING" id="640132.Srot_1889"/>
<feature type="transmembrane region" description="Helical" evidence="1">
    <location>
        <begin position="82"/>
        <end position="102"/>
    </location>
</feature>
<evidence type="ECO:0000313" key="3">
    <source>
        <dbReference type="Proteomes" id="UP000002247"/>
    </source>
</evidence>
<dbReference type="InterPro" id="IPR021385">
    <property type="entry name" value="DUF3017"/>
</dbReference>
<evidence type="ECO:0000313" key="2">
    <source>
        <dbReference type="EMBL" id="ADG98349.1"/>
    </source>
</evidence>
<feature type="transmembrane region" description="Helical" evidence="1">
    <location>
        <begin position="52"/>
        <end position="70"/>
    </location>
</feature>
<name>D6Z8R9_SEGRD</name>
<dbReference type="RefSeq" id="WP_013138802.1">
    <property type="nucleotide sequence ID" value="NC_014168.1"/>
</dbReference>
<dbReference type="EMBL" id="CP001958">
    <property type="protein sequence ID" value="ADG98349.1"/>
    <property type="molecule type" value="Genomic_DNA"/>
</dbReference>
<feature type="transmembrane region" description="Helical" evidence="1">
    <location>
        <begin position="24"/>
        <end position="46"/>
    </location>
</feature>
<keyword evidence="1" id="KW-0472">Membrane</keyword>
<proteinExistence type="predicted"/>
<gene>
    <name evidence="2" type="ordered locus">Srot_1889</name>
</gene>
<dbReference type="AlphaFoldDB" id="D6Z8R9"/>
<evidence type="ECO:0008006" key="4">
    <source>
        <dbReference type="Google" id="ProtNLM"/>
    </source>
</evidence>
<protein>
    <recommendedName>
        <fullName evidence="4">DUF3017 domain-containing protein</fullName>
    </recommendedName>
</protein>
<accession>D6Z8R9</accession>
<reference evidence="2 3" key="1">
    <citation type="journal article" date="2010" name="Stand. Genomic Sci.">
        <title>Complete genome sequence of Segniliparus rotundus type strain (CDC 1076).</title>
        <authorList>
            <person name="Sikorski J."/>
            <person name="Lapidus A."/>
            <person name="Copeland A."/>
            <person name="Misra M."/>
            <person name="Glavina Del Rio T."/>
            <person name="Nolan M."/>
            <person name="Lucas S."/>
            <person name="Chen F."/>
            <person name="Tice H."/>
            <person name="Cheng J.F."/>
            <person name="Jando M."/>
            <person name="Schneider S."/>
            <person name="Bruce D."/>
            <person name="Goodwin L."/>
            <person name="Pitluck S."/>
            <person name="Liolios K."/>
            <person name="Mikhailova N."/>
            <person name="Pati A."/>
            <person name="Ivanova N."/>
            <person name="Mavromatis K."/>
            <person name="Chen A."/>
            <person name="Palaniappan K."/>
            <person name="Chertkov O."/>
            <person name="Land M."/>
            <person name="Hauser L."/>
            <person name="Chang Y.J."/>
            <person name="Jeffries C.D."/>
            <person name="Brettin T."/>
            <person name="Detter J.C."/>
            <person name="Han C."/>
            <person name="Rohde M."/>
            <person name="Goker M."/>
            <person name="Bristow J."/>
            <person name="Eisen J.A."/>
            <person name="Markowitz V."/>
            <person name="Hugenholtz P."/>
            <person name="Kyrpides N.C."/>
            <person name="Klenk H.P."/>
        </authorList>
    </citation>
    <scope>NUCLEOTIDE SEQUENCE [LARGE SCALE GENOMIC DNA]</scope>
    <source>
        <strain evidence="3">ATCC BAA-972 / CDC 1076 / CIP 108378 / DSM 44985 / JCM 13578</strain>
    </source>
</reference>
<evidence type="ECO:0000256" key="1">
    <source>
        <dbReference type="SAM" id="Phobius"/>
    </source>
</evidence>
<dbReference type="Pfam" id="PF11222">
    <property type="entry name" value="DUF3017"/>
    <property type="match status" value="1"/>
</dbReference>
<dbReference type="KEGG" id="srt:Srot_1889"/>
<sequence length="112" mass="11908">MTDDAHGRHAGAEGHRKALRMRQALNQAPFAAVVLLLLVAAVLVEIDRWRRGGAVIGFAVIVAAVLRAVLPTNRAGLLAVRSRVFDVAVLALVGAAILWVSWTINPLGTGRN</sequence>